<keyword evidence="3" id="KW-1185">Reference proteome</keyword>
<name>A0ABN7WS51_GIGMA</name>
<evidence type="ECO:0000256" key="1">
    <source>
        <dbReference type="SAM" id="MobiDB-lite"/>
    </source>
</evidence>
<proteinExistence type="predicted"/>
<feature type="region of interest" description="Disordered" evidence="1">
    <location>
        <begin position="1"/>
        <end position="29"/>
    </location>
</feature>
<protein>
    <submittedName>
        <fullName evidence="2">22094_t:CDS:1</fullName>
    </submittedName>
</protein>
<sequence length="56" mass="6280">EDKEKDANIAETTDETDENVSGGPTNDMSKSNRILLEFVVLVKCLNDTPVQNIEWL</sequence>
<gene>
    <name evidence="2" type="ORF">GMARGA_LOCUS34423</name>
</gene>
<dbReference type="EMBL" id="CAJVQB010060307">
    <property type="protein sequence ID" value="CAG8839375.1"/>
    <property type="molecule type" value="Genomic_DNA"/>
</dbReference>
<dbReference type="Proteomes" id="UP000789901">
    <property type="component" value="Unassembled WGS sequence"/>
</dbReference>
<organism evidence="2 3">
    <name type="scientific">Gigaspora margarita</name>
    <dbReference type="NCBI Taxonomy" id="4874"/>
    <lineage>
        <taxon>Eukaryota</taxon>
        <taxon>Fungi</taxon>
        <taxon>Fungi incertae sedis</taxon>
        <taxon>Mucoromycota</taxon>
        <taxon>Glomeromycotina</taxon>
        <taxon>Glomeromycetes</taxon>
        <taxon>Diversisporales</taxon>
        <taxon>Gigasporaceae</taxon>
        <taxon>Gigaspora</taxon>
    </lineage>
</organism>
<reference evidence="2 3" key="1">
    <citation type="submission" date="2021-06" db="EMBL/GenBank/DDBJ databases">
        <authorList>
            <person name="Kallberg Y."/>
            <person name="Tangrot J."/>
            <person name="Rosling A."/>
        </authorList>
    </citation>
    <scope>NUCLEOTIDE SEQUENCE [LARGE SCALE GENOMIC DNA]</scope>
    <source>
        <strain evidence="2 3">120-4 pot B 10/14</strain>
    </source>
</reference>
<comment type="caution">
    <text evidence="2">The sequence shown here is derived from an EMBL/GenBank/DDBJ whole genome shotgun (WGS) entry which is preliminary data.</text>
</comment>
<feature type="non-terminal residue" evidence="2">
    <location>
        <position position="1"/>
    </location>
</feature>
<evidence type="ECO:0000313" key="2">
    <source>
        <dbReference type="EMBL" id="CAG8839375.1"/>
    </source>
</evidence>
<accession>A0ABN7WS51</accession>
<evidence type="ECO:0000313" key="3">
    <source>
        <dbReference type="Proteomes" id="UP000789901"/>
    </source>
</evidence>